<dbReference type="InterPro" id="IPR036097">
    <property type="entry name" value="HisK_dim/P_sf"/>
</dbReference>
<dbReference type="CDD" id="cd00082">
    <property type="entry name" value="HisKA"/>
    <property type="match status" value="1"/>
</dbReference>
<dbReference type="Pfam" id="PF00512">
    <property type="entry name" value="HisKA"/>
    <property type="match status" value="1"/>
</dbReference>
<dbReference type="AlphaFoldDB" id="A0A1K2HCJ3"/>
<reference evidence="10 11" key="1">
    <citation type="submission" date="2016-11" db="EMBL/GenBank/DDBJ databases">
        <authorList>
            <person name="Jaros S."/>
            <person name="Januszkiewicz K."/>
            <person name="Wedrychowicz H."/>
        </authorList>
    </citation>
    <scope>NUCLEOTIDE SEQUENCE [LARGE SCALE GENOMIC DNA]</scope>
    <source>
        <strain evidence="10 11">DSM 18899</strain>
    </source>
</reference>
<dbReference type="NCBIfam" id="TIGR00229">
    <property type="entry name" value="sensory_box"/>
    <property type="match status" value="1"/>
</dbReference>
<keyword evidence="7" id="KW-0175">Coiled coil</keyword>
<dbReference type="GO" id="GO:0030295">
    <property type="term" value="F:protein kinase activator activity"/>
    <property type="evidence" value="ECO:0007669"/>
    <property type="project" value="TreeGrafter"/>
</dbReference>
<evidence type="ECO:0000259" key="9">
    <source>
        <dbReference type="PROSITE" id="PS50112"/>
    </source>
</evidence>
<dbReference type="GO" id="GO:0016020">
    <property type="term" value="C:membrane"/>
    <property type="evidence" value="ECO:0007669"/>
    <property type="project" value="UniProtKB-SubCell"/>
</dbReference>
<dbReference type="RefSeq" id="WP_072427724.1">
    <property type="nucleotide sequence ID" value="NZ_FPKR01000004.1"/>
</dbReference>
<keyword evidence="11" id="KW-1185">Reference proteome</keyword>
<dbReference type="SMART" id="SM00388">
    <property type="entry name" value="HisKA"/>
    <property type="match status" value="1"/>
</dbReference>
<organism evidence="10 11">
    <name type="scientific">Chitinimonas taiwanensis DSM 18899</name>
    <dbReference type="NCBI Taxonomy" id="1121279"/>
    <lineage>
        <taxon>Bacteria</taxon>
        <taxon>Pseudomonadati</taxon>
        <taxon>Pseudomonadota</taxon>
        <taxon>Betaproteobacteria</taxon>
        <taxon>Neisseriales</taxon>
        <taxon>Chitinibacteraceae</taxon>
        <taxon>Chitinimonas</taxon>
    </lineage>
</organism>
<dbReference type="InterPro" id="IPR035965">
    <property type="entry name" value="PAS-like_dom_sf"/>
</dbReference>
<sequence>MNMPALDFSQLQITATADLPNTGEIADALLSATHSAGLGVFVWDIPAGRLLWNEAMYELYGLDPASFSGKASDWLALLHAEDLPRVAADVGAALSGERPYDTVFRVQAPLGGWRYLKGTAFVERDASGQAVRMAGINQDVTTTERFNAAVDAVRAGTADQVSHGYFESLVRSLAEALGVRYAFVAEVYPREQPTHARAIALCVDGKMGEPLVYALAGTPCANVVSGGFCIYPQAVQAQFPDDQLLVDMRAECYLGVPLRAADGTVLGLLEVLDNKPAEACEETRKLLELFAGRASAELERLQREAEIQRLNAELEARVAARTDDLRRTMRELEAFTYSVSHDLNPPLRAILGFGQILREDYRPHLDAAGGDYLDRTLGAAERMGRLIDDLVSLSKISLRPLGIGKVNLTELAEEIVADLQARQPRAGLVFEAAPHLIVHADPGLMRILLDCLLRNAWQFIAQVESPHISLAAQQVGERREILLRDNGCGFDPQAIDRLFAPFQNLDSQGGFTGSGTGLAIAQRIALRHHGGIRAESQPGEGACFAFWLPPAAELMALLAGDPL</sequence>
<dbReference type="STRING" id="1121279.SAMN02745887_01189"/>
<dbReference type="InterPro" id="IPR003594">
    <property type="entry name" value="HATPase_dom"/>
</dbReference>
<protein>
    <recommendedName>
        <fullName evidence="2">histidine kinase</fullName>
        <ecNumber evidence="2">2.7.13.3</ecNumber>
    </recommendedName>
</protein>
<evidence type="ECO:0000256" key="1">
    <source>
        <dbReference type="ARBA" id="ARBA00000085"/>
    </source>
</evidence>
<dbReference type="InterPro" id="IPR029016">
    <property type="entry name" value="GAF-like_dom_sf"/>
</dbReference>
<dbReference type="InterPro" id="IPR013655">
    <property type="entry name" value="PAS_fold_3"/>
</dbReference>
<accession>A0A1K2HCJ3</accession>
<dbReference type="InterPro" id="IPR050351">
    <property type="entry name" value="BphY/WalK/GraS-like"/>
</dbReference>
<dbReference type="EMBL" id="FPKR01000004">
    <property type="protein sequence ID" value="SFZ74265.1"/>
    <property type="molecule type" value="Genomic_DNA"/>
</dbReference>
<keyword evidence="4" id="KW-0808">Transferase</keyword>
<dbReference type="OrthoDB" id="9177862at2"/>
<dbReference type="InterPro" id="IPR003018">
    <property type="entry name" value="GAF"/>
</dbReference>
<dbReference type="PROSITE" id="PS50112">
    <property type="entry name" value="PAS"/>
    <property type="match status" value="1"/>
</dbReference>
<dbReference type="InterPro" id="IPR005467">
    <property type="entry name" value="His_kinase_dom"/>
</dbReference>
<feature type="coiled-coil region" evidence="7">
    <location>
        <begin position="291"/>
        <end position="331"/>
    </location>
</feature>
<evidence type="ECO:0000256" key="7">
    <source>
        <dbReference type="SAM" id="Coils"/>
    </source>
</evidence>
<dbReference type="InterPro" id="IPR003661">
    <property type="entry name" value="HisK_dim/P_dom"/>
</dbReference>
<keyword evidence="3" id="KW-0597">Phosphoprotein</keyword>
<feature type="domain" description="Histidine kinase" evidence="8">
    <location>
        <begin position="338"/>
        <end position="552"/>
    </location>
</feature>
<evidence type="ECO:0000313" key="11">
    <source>
        <dbReference type="Proteomes" id="UP000186513"/>
    </source>
</evidence>
<proteinExistence type="predicted"/>
<dbReference type="Proteomes" id="UP000186513">
    <property type="component" value="Unassembled WGS sequence"/>
</dbReference>
<dbReference type="SUPFAM" id="SSF55781">
    <property type="entry name" value="GAF domain-like"/>
    <property type="match status" value="1"/>
</dbReference>
<dbReference type="SMART" id="SM00387">
    <property type="entry name" value="HATPase_c"/>
    <property type="match status" value="1"/>
</dbReference>
<evidence type="ECO:0000256" key="2">
    <source>
        <dbReference type="ARBA" id="ARBA00012438"/>
    </source>
</evidence>
<dbReference type="SMART" id="SM00091">
    <property type="entry name" value="PAS"/>
    <property type="match status" value="1"/>
</dbReference>
<keyword evidence="6" id="KW-0472">Membrane</keyword>
<dbReference type="Gene3D" id="3.30.565.10">
    <property type="entry name" value="Histidine kinase-like ATPase, C-terminal domain"/>
    <property type="match status" value="1"/>
</dbReference>
<dbReference type="Gene3D" id="3.30.450.20">
    <property type="entry name" value="PAS domain"/>
    <property type="match status" value="1"/>
</dbReference>
<dbReference type="GO" id="GO:0000156">
    <property type="term" value="F:phosphorelay response regulator activity"/>
    <property type="evidence" value="ECO:0007669"/>
    <property type="project" value="TreeGrafter"/>
</dbReference>
<dbReference type="SMART" id="SM00065">
    <property type="entry name" value="GAF"/>
    <property type="match status" value="1"/>
</dbReference>
<feature type="domain" description="PAS" evidence="9">
    <location>
        <begin position="25"/>
        <end position="97"/>
    </location>
</feature>
<dbReference type="PRINTS" id="PR00344">
    <property type="entry name" value="BCTRLSENSOR"/>
</dbReference>
<dbReference type="Pfam" id="PF02518">
    <property type="entry name" value="HATPase_c"/>
    <property type="match status" value="1"/>
</dbReference>
<evidence type="ECO:0000313" key="10">
    <source>
        <dbReference type="EMBL" id="SFZ74265.1"/>
    </source>
</evidence>
<dbReference type="PANTHER" id="PTHR42878:SF15">
    <property type="entry name" value="BACTERIOPHYTOCHROME"/>
    <property type="match status" value="1"/>
</dbReference>
<dbReference type="Gene3D" id="1.10.287.130">
    <property type="match status" value="1"/>
</dbReference>
<dbReference type="Gene3D" id="3.30.450.40">
    <property type="match status" value="1"/>
</dbReference>
<dbReference type="InterPro" id="IPR036890">
    <property type="entry name" value="HATPase_C_sf"/>
</dbReference>
<evidence type="ECO:0000256" key="4">
    <source>
        <dbReference type="ARBA" id="ARBA00022679"/>
    </source>
</evidence>
<dbReference type="GO" id="GO:0007234">
    <property type="term" value="P:osmosensory signaling via phosphorelay pathway"/>
    <property type="evidence" value="ECO:0007669"/>
    <property type="project" value="TreeGrafter"/>
</dbReference>
<dbReference type="Gene3D" id="2.10.70.100">
    <property type="match status" value="1"/>
</dbReference>
<comment type="catalytic activity">
    <reaction evidence="1">
        <text>ATP + protein L-histidine = ADP + protein N-phospho-L-histidine.</text>
        <dbReference type="EC" id="2.7.13.3"/>
    </reaction>
</comment>
<evidence type="ECO:0000256" key="3">
    <source>
        <dbReference type="ARBA" id="ARBA00022553"/>
    </source>
</evidence>
<dbReference type="PROSITE" id="PS50109">
    <property type="entry name" value="HIS_KIN"/>
    <property type="match status" value="1"/>
</dbReference>
<dbReference type="SUPFAM" id="SSF47384">
    <property type="entry name" value="Homodimeric domain of signal transducing histidine kinase"/>
    <property type="match status" value="1"/>
</dbReference>
<dbReference type="EC" id="2.7.13.3" evidence="2"/>
<evidence type="ECO:0000256" key="6">
    <source>
        <dbReference type="ARBA" id="ARBA00023136"/>
    </source>
</evidence>
<dbReference type="SUPFAM" id="SSF55874">
    <property type="entry name" value="ATPase domain of HSP90 chaperone/DNA topoisomerase II/histidine kinase"/>
    <property type="match status" value="1"/>
</dbReference>
<evidence type="ECO:0000259" key="8">
    <source>
        <dbReference type="PROSITE" id="PS50109"/>
    </source>
</evidence>
<dbReference type="GO" id="GO:0000155">
    <property type="term" value="F:phosphorelay sensor kinase activity"/>
    <property type="evidence" value="ECO:0007669"/>
    <property type="project" value="InterPro"/>
</dbReference>
<dbReference type="InterPro" id="IPR004358">
    <property type="entry name" value="Sig_transdc_His_kin-like_C"/>
</dbReference>
<dbReference type="SUPFAM" id="SSF55785">
    <property type="entry name" value="PYP-like sensor domain (PAS domain)"/>
    <property type="match status" value="1"/>
</dbReference>
<name>A0A1K2HCJ3_9NEIS</name>
<dbReference type="CDD" id="cd00130">
    <property type="entry name" value="PAS"/>
    <property type="match status" value="1"/>
</dbReference>
<keyword evidence="5" id="KW-0418">Kinase</keyword>
<dbReference type="Pfam" id="PF08447">
    <property type="entry name" value="PAS_3"/>
    <property type="match status" value="1"/>
</dbReference>
<dbReference type="PANTHER" id="PTHR42878">
    <property type="entry name" value="TWO-COMPONENT HISTIDINE KINASE"/>
    <property type="match status" value="1"/>
</dbReference>
<dbReference type="InterPro" id="IPR000014">
    <property type="entry name" value="PAS"/>
</dbReference>
<gene>
    <name evidence="10" type="ORF">SAMN02745887_01189</name>
</gene>
<evidence type="ECO:0000256" key="5">
    <source>
        <dbReference type="ARBA" id="ARBA00022777"/>
    </source>
</evidence>